<dbReference type="PANTHER" id="PTHR31671:SF2">
    <property type="entry name" value="TUMOR PROTEIN P53-INDUCIBLE NUCLEAR PROTEIN 2"/>
    <property type="match status" value="1"/>
</dbReference>
<evidence type="ECO:0000256" key="10">
    <source>
        <dbReference type="ARBA" id="ARBA00034306"/>
    </source>
</evidence>
<keyword evidence="8" id="KW-0539">Nucleus</keyword>
<feature type="compositionally biased region" description="Low complexity" evidence="11">
    <location>
        <begin position="78"/>
        <end position="90"/>
    </location>
</feature>
<dbReference type="GO" id="GO:0000045">
    <property type="term" value="P:autophagosome assembly"/>
    <property type="evidence" value="ECO:0007669"/>
    <property type="project" value="TreeGrafter"/>
</dbReference>
<keyword evidence="9" id="KW-0968">Cytoplasmic vesicle</keyword>
<keyword evidence="7" id="KW-0804">Transcription</keyword>
<evidence type="ECO:0000256" key="6">
    <source>
        <dbReference type="ARBA" id="ARBA00023159"/>
    </source>
</evidence>
<sequence>MFKTITRLLFGGEEETPEDVKPAEVVEEGWLLVNHQEAVSAVSAAEDQDAELADCTPSNPTAHKVDDINQTGSKMSEPEPSVQSSSSSQVIRNSLSQAEALAKVTQVTRVQRAQAWAERHHLSRSAIQRHNCGRQRGQRHHSLTHSTYLHQPGHRNLSH</sequence>
<feature type="region of interest" description="Disordered" evidence="11">
    <location>
        <begin position="127"/>
        <end position="159"/>
    </location>
</feature>
<evidence type="ECO:0000256" key="8">
    <source>
        <dbReference type="ARBA" id="ARBA00023242"/>
    </source>
</evidence>
<dbReference type="GO" id="GO:0005829">
    <property type="term" value="C:cytosol"/>
    <property type="evidence" value="ECO:0007669"/>
    <property type="project" value="UniProtKB-SubCell"/>
</dbReference>
<reference evidence="12" key="2">
    <citation type="submission" date="2025-08" db="UniProtKB">
        <authorList>
            <consortium name="Ensembl"/>
        </authorList>
    </citation>
    <scope>IDENTIFICATION</scope>
</reference>
<dbReference type="PANTHER" id="PTHR31671">
    <property type="entry name" value="DIABETES AND OBESITY REGULATED, ISOFORM G"/>
    <property type="match status" value="1"/>
</dbReference>
<dbReference type="GO" id="GO:0005776">
    <property type="term" value="C:autophagosome"/>
    <property type="evidence" value="ECO:0007669"/>
    <property type="project" value="UniProtKB-SubCell"/>
</dbReference>
<keyword evidence="13" id="KW-1185">Reference proteome</keyword>
<proteinExistence type="predicted"/>
<keyword evidence="3" id="KW-0963">Cytoplasm</keyword>
<evidence type="ECO:0000256" key="3">
    <source>
        <dbReference type="ARBA" id="ARBA00022490"/>
    </source>
</evidence>
<dbReference type="GO" id="GO:0045893">
    <property type="term" value="P:positive regulation of DNA-templated transcription"/>
    <property type="evidence" value="ECO:0007669"/>
    <property type="project" value="TreeGrafter"/>
</dbReference>
<evidence type="ECO:0000256" key="11">
    <source>
        <dbReference type="SAM" id="MobiDB-lite"/>
    </source>
</evidence>
<dbReference type="InParanoid" id="A0A667XWA5"/>
<evidence type="ECO:0000256" key="1">
    <source>
        <dbReference type="ARBA" id="ARBA00004419"/>
    </source>
</evidence>
<keyword evidence="4" id="KW-0072">Autophagy</keyword>
<reference evidence="12" key="3">
    <citation type="submission" date="2025-09" db="UniProtKB">
        <authorList>
            <consortium name="Ensembl"/>
        </authorList>
    </citation>
    <scope>IDENTIFICATION</scope>
</reference>
<dbReference type="GO" id="GO:0031410">
    <property type="term" value="C:cytoplasmic vesicle"/>
    <property type="evidence" value="ECO:0007669"/>
    <property type="project" value="UniProtKB-KW"/>
</dbReference>
<reference evidence="12" key="1">
    <citation type="submission" date="2019-06" db="EMBL/GenBank/DDBJ databases">
        <authorList>
            <consortium name="Wellcome Sanger Institute Data Sharing"/>
        </authorList>
    </citation>
    <scope>NUCLEOTIDE SEQUENCE [LARGE SCALE GENOMIC DNA]</scope>
</reference>
<dbReference type="AlphaFoldDB" id="A0A667XWA5"/>
<dbReference type="Ensembl" id="ENSMMDT00005013903.1">
    <property type="protein sequence ID" value="ENSMMDP00005013516.1"/>
    <property type="gene ID" value="ENSMMDG00005007015.1"/>
</dbReference>
<evidence type="ECO:0000256" key="7">
    <source>
        <dbReference type="ARBA" id="ARBA00023163"/>
    </source>
</evidence>
<evidence type="ECO:0000313" key="12">
    <source>
        <dbReference type="Ensembl" id="ENSMMDP00005013516.1"/>
    </source>
</evidence>
<dbReference type="GO" id="GO:0016604">
    <property type="term" value="C:nuclear body"/>
    <property type="evidence" value="ECO:0007669"/>
    <property type="project" value="UniProtKB-SubCell"/>
</dbReference>
<evidence type="ECO:0000256" key="4">
    <source>
        <dbReference type="ARBA" id="ARBA00023006"/>
    </source>
</evidence>
<evidence type="ECO:0000256" key="9">
    <source>
        <dbReference type="ARBA" id="ARBA00023329"/>
    </source>
</evidence>
<name>A0A667XWA5_9TELE</name>
<feature type="region of interest" description="Disordered" evidence="11">
    <location>
        <begin position="50"/>
        <end position="93"/>
    </location>
</feature>
<feature type="compositionally biased region" description="Basic residues" evidence="11">
    <location>
        <begin position="131"/>
        <end position="143"/>
    </location>
</feature>
<protein>
    <submittedName>
        <fullName evidence="12">Uncharacterized LOC115358804</fullName>
    </submittedName>
</protein>
<accession>A0A667XWA5</accession>
<comment type="subcellular location">
    <subcellularLocation>
        <location evidence="2">Cytoplasm</location>
        <location evidence="2">Cytosol</location>
    </subcellularLocation>
    <subcellularLocation>
        <location evidence="1">Cytoplasmic vesicle</location>
        <location evidence="1">Autophagosome</location>
    </subcellularLocation>
    <subcellularLocation>
        <location evidence="10">Nucleus</location>
        <location evidence="10">Nuclear body</location>
    </subcellularLocation>
</comment>
<organism evidence="12 13">
    <name type="scientific">Myripristis murdjan</name>
    <name type="common">pinecone soldierfish</name>
    <dbReference type="NCBI Taxonomy" id="586833"/>
    <lineage>
        <taxon>Eukaryota</taxon>
        <taxon>Metazoa</taxon>
        <taxon>Chordata</taxon>
        <taxon>Craniata</taxon>
        <taxon>Vertebrata</taxon>
        <taxon>Euteleostomi</taxon>
        <taxon>Actinopterygii</taxon>
        <taxon>Neopterygii</taxon>
        <taxon>Teleostei</taxon>
        <taxon>Neoteleostei</taxon>
        <taxon>Acanthomorphata</taxon>
        <taxon>Holocentriformes</taxon>
        <taxon>Holocentridae</taxon>
        <taxon>Myripristis</taxon>
    </lineage>
</organism>
<dbReference type="Proteomes" id="UP000472263">
    <property type="component" value="Chromosome 5"/>
</dbReference>
<evidence type="ECO:0000256" key="5">
    <source>
        <dbReference type="ARBA" id="ARBA00023015"/>
    </source>
</evidence>
<keyword evidence="5" id="KW-0805">Transcription regulation</keyword>
<gene>
    <name evidence="12" type="primary">tp53inp2</name>
</gene>
<keyword evidence="6" id="KW-0010">Activator</keyword>
<dbReference type="InterPro" id="IPR029431">
    <property type="entry name" value="TP53INP"/>
</dbReference>
<dbReference type="GeneTree" id="ENSGT00980000199461"/>
<evidence type="ECO:0000256" key="2">
    <source>
        <dbReference type="ARBA" id="ARBA00004514"/>
    </source>
</evidence>
<evidence type="ECO:0000313" key="13">
    <source>
        <dbReference type="Proteomes" id="UP000472263"/>
    </source>
</evidence>